<dbReference type="EMBL" id="JANIEX010001080">
    <property type="protein sequence ID" value="KAJ3560952.1"/>
    <property type="molecule type" value="Genomic_DNA"/>
</dbReference>
<evidence type="ECO:0000313" key="1">
    <source>
        <dbReference type="EMBL" id="KAJ3560952.1"/>
    </source>
</evidence>
<organism evidence="1 2">
    <name type="scientific">Leucocoprinus birnbaumii</name>
    <dbReference type="NCBI Taxonomy" id="56174"/>
    <lineage>
        <taxon>Eukaryota</taxon>
        <taxon>Fungi</taxon>
        <taxon>Dikarya</taxon>
        <taxon>Basidiomycota</taxon>
        <taxon>Agaricomycotina</taxon>
        <taxon>Agaricomycetes</taxon>
        <taxon>Agaricomycetidae</taxon>
        <taxon>Agaricales</taxon>
        <taxon>Agaricineae</taxon>
        <taxon>Agaricaceae</taxon>
        <taxon>Leucocoprinus</taxon>
    </lineage>
</organism>
<name>A0AAD5VKM4_9AGAR</name>
<sequence length="177" mass="19383">MHPQQLTNPATGCEYMVAEWETLRAASHVALLRAGNNEYLTIFRHFMISEAHLDSFRTAYEMLLGALCPKALPPPTVEPIPVPVIDFHTLIAQHCLEHTLNIASLPLIKHALDIASLPLLKHTLDVASLPLLKHTLDVASLPIVKYALSAVGPPPAKGALSTLNWPLVKCTLRRDLG</sequence>
<evidence type="ECO:0000313" key="2">
    <source>
        <dbReference type="Proteomes" id="UP001213000"/>
    </source>
</evidence>
<comment type="caution">
    <text evidence="1">The sequence shown here is derived from an EMBL/GenBank/DDBJ whole genome shotgun (WGS) entry which is preliminary data.</text>
</comment>
<dbReference type="AlphaFoldDB" id="A0AAD5VKM4"/>
<keyword evidence="2" id="KW-1185">Reference proteome</keyword>
<gene>
    <name evidence="1" type="ORF">NP233_g10503</name>
</gene>
<accession>A0AAD5VKM4</accession>
<protein>
    <submittedName>
        <fullName evidence="1">Uncharacterized protein</fullName>
    </submittedName>
</protein>
<reference evidence="1" key="1">
    <citation type="submission" date="2022-07" db="EMBL/GenBank/DDBJ databases">
        <title>Genome Sequence of Leucocoprinus birnbaumii.</title>
        <authorList>
            <person name="Buettner E."/>
        </authorList>
    </citation>
    <scope>NUCLEOTIDE SEQUENCE</scope>
    <source>
        <strain evidence="1">VT141</strain>
    </source>
</reference>
<dbReference type="Proteomes" id="UP001213000">
    <property type="component" value="Unassembled WGS sequence"/>
</dbReference>
<proteinExistence type="predicted"/>